<name>A0A5P8W8Y3_9NOSO</name>
<sequence>MDGYLRLSRRKFDRRFLTIALSTDSVDMRFKIHNCTKAHGF</sequence>
<dbReference type="AlphaFoldDB" id="A0A5P8W8Y3"/>
<reference evidence="1 2" key="1">
    <citation type="submission" date="2019-10" db="EMBL/GenBank/DDBJ databases">
        <title>Genomic and transcriptomic insights into the perfect genentic adaptation of a filamentous nitrogen-fixing cyanobacterium to rice fields.</title>
        <authorList>
            <person name="Chen Z."/>
        </authorList>
    </citation>
    <scope>NUCLEOTIDE SEQUENCE [LARGE SCALE GENOMIC DNA]</scope>
    <source>
        <strain evidence="1">CCNUC1</strain>
    </source>
</reference>
<evidence type="ECO:0000313" key="1">
    <source>
        <dbReference type="EMBL" id="QFS48429.1"/>
    </source>
</evidence>
<keyword evidence="2" id="KW-1185">Reference proteome</keyword>
<evidence type="ECO:0000313" key="2">
    <source>
        <dbReference type="Proteomes" id="UP000326678"/>
    </source>
</evidence>
<proteinExistence type="predicted"/>
<protein>
    <submittedName>
        <fullName evidence="1">Uncharacterized protein</fullName>
    </submittedName>
</protein>
<dbReference type="Proteomes" id="UP000326678">
    <property type="component" value="Chromosome Gxm1"/>
</dbReference>
<accession>A0A5P8W8Y3</accession>
<organism evidence="1 2">
    <name type="scientific">Nostoc sphaeroides CCNUC1</name>
    <dbReference type="NCBI Taxonomy" id="2653204"/>
    <lineage>
        <taxon>Bacteria</taxon>
        <taxon>Bacillati</taxon>
        <taxon>Cyanobacteriota</taxon>
        <taxon>Cyanophyceae</taxon>
        <taxon>Nostocales</taxon>
        <taxon>Nostocaceae</taxon>
        <taxon>Nostoc</taxon>
    </lineage>
</organism>
<gene>
    <name evidence="1" type="ORF">GXM_05923</name>
</gene>
<dbReference type="EMBL" id="CP045226">
    <property type="protein sequence ID" value="QFS48429.1"/>
    <property type="molecule type" value="Genomic_DNA"/>
</dbReference>
<dbReference type="KEGG" id="nsh:GXM_05923"/>